<dbReference type="InterPro" id="IPR036034">
    <property type="entry name" value="PDZ_sf"/>
</dbReference>
<dbReference type="PANTHER" id="PTHR10316">
    <property type="entry name" value="MEMBRANE ASSOCIATED GUANYLATE KINASE-RELATED"/>
    <property type="match status" value="1"/>
</dbReference>
<evidence type="ECO:0000313" key="6">
    <source>
        <dbReference type="Proteomes" id="UP000710432"/>
    </source>
</evidence>
<keyword evidence="3" id="KW-0812">Transmembrane</keyword>
<dbReference type="GO" id="GO:0016301">
    <property type="term" value="F:kinase activity"/>
    <property type="evidence" value="ECO:0007669"/>
    <property type="project" value="UniProtKB-KW"/>
</dbReference>
<dbReference type="CDD" id="cd06730">
    <property type="entry name" value="PDZ0_MAGI-1_3-like"/>
    <property type="match status" value="1"/>
</dbReference>
<dbReference type="InterPro" id="IPR001478">
    <property type="entry name" value="PDZ"/>
</dbReference>
<dbReference type="Proteomes" id="UP000710432">
    <property type="component" value="Unassembled WGS sequence"/>
</dbReference>
<dbReference type="GO" id="GO:0005737">
    <property type="term" value="C:cytoplasm"/>
    <property type="evidence" value="ECO:0007669"/>
    <property type="project" value="TreeGrafter"/>
</dbReference>
<dbReference type="AlphaFoldDB" id="A0A8J6KV56"/>
<dbReference type="GO" id="GO:0005886">
    <property type="term" value="C:plasma membrane"/>
    <property type="evidence" value="ECO:0007669"/>
    <property type="project" value="UniProtKB-SubCell"/>
</dbReference>
<keyword evidence="2" id="KW-1003">Cell membrane</keyword>
<feature type="transmembrane region" description="Helical" evidence="3">
    <location>
        <begin position="134"/>
        <end position="158"/>
    </location>
</feature>
<gene>
    <name evidence="5" type="ORF">LTLLF_155795</name>
</gene>
<evidence type="ECO:0000259" key="4">
    <source>
        <dbReference type="PROSITE" id="PS50106"/>
    </source>
</evidence>
<reference evidence="5" key="1">
    <citation type="submission" date="2020-03" db="EMBL/GenBank/DDBJ databases">
        <title>Studies in the Genomics of Life Span.</title>
        <authorList>
            <person name="Glass D."/>
        </authorList>
    </citation>
    <scope>NUCLEOTIDE SEQUENCE</scope>
    <source>
        <strain evidence="5">LTLLF</strain>
        <tissue evidence="5">Muscle</tissue>
    </source>
</reference>
<evidence type="ECO:0000256" key="2">
    <source>
        <dbReference type="ARBA" id="ARBA00022475"/>
    </source>
</evidence>
<accession>A0A8J6KV56</accession>
<sequence>MSKTLKKKKHWLSKVQECAVSWAGPPGDLGAEIRGGAERGEFPYLGRLRDEPGGGGGTCCVVSGKAPSPGDVLLEVNGTPVSGLTNRDTLAVIRHFREPIRLKTVKPGAQPSKCFCKAFESTEFVEALGKKRTLVALVSLMLVKCAAKHATLMAFLLVGKH</sequence>
<dbReference type="SUPFAM" id="SSF50156">
    <property type="entry name" value="PDZ domain-like"/>
    <property type="match status" value="1"/>
</dbReference>
<comment type="caution">
    <text evidence="5">The sequence shown here is derived from an EMBL/GenBank/DDBJ whole genome shotgun (WGS) entry which is preliminary data.</text>
</comment>
<keyword evidence="5" id="KW-0418">Kinase</keyword>
<dbReference type="GO" id="GO:0007165">
    <property type="term" value="P:signal transduction"/>
    <property type="evidence" value="ECO:0007669"/>
    <property type="project" value="TreeGrafter"/>
</dbReference>
<dbReference type="FunFam" id="2.30.42.10:FF:000148">
    <property type="entry name" value="membrane-associated guanylate kinase, WW and PDZ domain-containing protein 3 isoform X1"/>
    <property type="match status" value="1"/>
</dbReference>
<keyword evidence="5" id="KW-0808">Transferase</keyword>
<dbReference type="PANTHER" id="PTHR10316:SF10">
    <property type="entry name" value="MEMBRANE-ASSOCIATED GUANYLATE KINASE, WW AND PDZ DOMAIN-CONTAINING PROTEIN 3"/>
    <property type="match status" value="1"/>
</dbReference>
<evidence type="ECO:0000256" key="3">
    <source>
        <dbReference type="SAM" id="Phobius"/>
    </source>
</evidence>
<dbReference type="Gene3D" id="2.30.42.10">
    <property type="match status" value="1"/>
</dbReference>
<dbReference type="PROSITE" id="PS50106">
    <property type="entry name" value="PDZ"/>
    <property type="match status" value="1"/>
</dbReference>
<proteinExistence type="predicted"/>
<keyword evidence="3" id="KW-0472">Membrane</keyword>
<evidence type="ECO:0000313" key="5">
    <source>
        <dbReference type="EMBL" id="KAH0510354.1"/>
    </source>
</evidence>
<name>A0A8J6KV56_MICOH</name>
<feature type="domain" description="PDZ" evidence="4">
    <location>
        <begin position="27"/>
        <end position="108"/>
    </location>
</feature>
<comment type="subcellular location">
    <subcellularLocation>
        <location evidence="1">Cell membrane</location>
        <topology evidence="1">Peripheral membrane protein</topology>
    </subcellularLocation>
</comment>
<dbReference type="EMBL" id="JAATJU010022533">
    <property type="protein sequence ID" value="KAH0510354.1"/>
    <property type="molecule type" value="Genomic_DNA"/>
</dbReference>
<keyword evidence="3" id="KW-1133">Transmembrane helix</keyword>
<dbReference type="GO" id="GO:0005911">
    <property type="term" value="C:cell-cell junction"/>
    <property type="evidence" value="ECO:0007669"/>
    <property type="project" value="TreeGrafter"/>
</dbReference>
<protein>
    <submittedName>
        <fullName evidence="5">Membrane-associated guanylate kinase, WW and PDZ domain-containing protein 3</fullName>
    </submittedName>
</protein>
<evidence type="ECO:0000256" key="1">
    <source>
        <dbReference type="ARBA" id="ARBA00004202"/>
    </source>
</evidence>
<organism evidence="5 6">
    <name type="scientific">Microtus ochrogaster</name>
    <name type="common">Prairie vole</name>
    <dbReference type="NCBI Taxonomy" id="79684"/>
    <lineage>
        <taxon>Eukaryota</taxon>
        <taxon>Metazoa</taxon>
        <taxon>Chordata</taxon>
        <taxon>Craniata</taxon>
        <taxon>Vertebrata</taxon>
        <taxon>Euteleostomi</taxon>
        <taxon>Mammalia</taxon>
        <taxon>Eutheria</taxon>
        <taxon>Euarchontoglires</taxon>
        <taxon>Glires</taxon>
        <taxon>Rodentia</taxon>
        <taxon>Myomorpha</taxon>
        <taxon>Muroidea</taxon>
        <taxon>Cricetidae</taxon>
        <taxon>Arvicolinae</taxon>
        <taxon>Microtus</taxon>
    </lineage>
</organism>